<dbReference type="KEGG" id="sapo:SAPIO_CDS8446"/>
<comment type="pathway">
    <text evidence="2">Protein modification; protein glycosylation.</text>
</comment>
<evidence type="ECO:0000256" key="9">
    <source>
        <dbReference type="ARBA" id="ARBA00022989"/>
    </source>
</evidence>
<protein>
    <recommendedName>
        <fullName evidence="4">Chitobiosyldiphosphodolichol beta-mannosyltransferase</fullName>
        <ecNumber evidence="3">2.4.1.142</ecNumber>
    </recommendedName>
</protein>
<keyword evidence="5" id="KW-0328">Glycosyltransferase</keyword>
<dbReference type="PANTHER" id="PTHR13036:SF0">
    <property type="entry name" value="CHITOBIOSYLDIPHOSPHODOLICHOL BETA-MANNOSYLTRANSFERASE"/>
    <property type="match status" value="1"/>
</dbReference>
<keyword evidence="6" id="KW-0808">Transferase</keyword>
<evidence type="ECO:0000256" key="7">
    <source>
        <dbReference type="ARBA" id="ARBA00022692"/>
    </source>
</evidence>
<dbReference type="OrthoDB" id="614844at2759"/>
<dbReference type="Proteomes" id="UP000028545">
    <property type="component" value="Unassembled WGS sequence"/>
</dbReference>
<evidence type="ECO:0000256" key="6">
    <source>
        <dbReference type="ARBA" id="ARBA00022679"/>
    </source>
</evidence>
<evidence type="ECO:0000256" key="3">
    <source>
        <dbReference type="ARBA" id="ARBA00012611"/>
    </source>
</evidence>
<reference evidence="13 14" key="1">
    <citation type="journal article" date="2014" name="Genome Announc.">
        <title>Draft genome sequence of the pathogenic fungus Scedosporium apiospermum.</title>
        <authorList>
            <person name="Vandeputte P."/>
            <person name="Ghamrawi S."/>
            <person name="Rechenmann M."/>
            <person name="Iltis A."/>
            <person name="Giraud S."/>
            <person name="Fleury M."/>
            <person name="Thornton C."/>
            <person name="Delhaes L."/>
            <person name="Meyer W."/>
            <person name="Papon N."/>
            <person name="Bouchara J.P."/>
        </authorList>
    </citation>
    <scope>NUCLEOTIDE SEQUENCE [LARGE SCALE GENOMIC DNA]</scope>
    <source>
        <strain evidence="13 14">IHEM 14462</strain>
    </source>
</reference>
<dbReference type="Gene3D" id="3.40.50.2000">
    <property type="entry name" value="Glycogen Phosphorylase B"/>
    <property type="match status" value="1"/>
</dbReference>
<keyword evidence="8" id="KW-0256">Endoplasmic reticulum</keyword>
<dbReference type="HOGENOM" id="CLU_012079_1_0_1"/>
<dbReference type="VEuPathDB" id="FungiDB:SAPIO_CDS8446"/>
<gene>
    <name evidence="13" type="ORF">SAPIO_CDS8446</name>
</gene>
<evidence type="ECO:0000256" key="5">
    <source>
        <dbReference type="ARBA" id="ARBA00022676"/>
    </source>
</evidence>
<dbReference type="InterPro" id="IPR026051">
    <property type="entry name" value="ALG1-like"/>
</dbReference>
<keyword evidence="10 12" id="KW-0472">Membrane</keyword>
<evidence type="ECO:0000313" key="14">
    <source>
        <dbReference type="Proteomes" id="UP000028545"/>
    </source>
</evidence>
<keyword evidence="14" id="KW-1185">Reference proteome</keyword>
<dbReference type="OMA" id="CKLIIDW"/>
<dbReference type="AlphaFoldDB" id="A0A084FZM6"/>
<evidence type="ECO:0000256" key="8">
    <source>
        <dbReference type="ARBA" id="ARBA00022824"/>
    </source>
</evidence>
<dbReference type="EMBL" id="JOWA01000121">
    <property type="protein sequence ID" value="KEZ40538.1"/>
    <property type="molecule type" value="Genomic_DNA"/>
</dbReference>
<sequence>MSNTLAFLFTFVAGIVAALILITFSKYLIAIFPKRYKPAQDPKDDHYQVLVLGDIGRSPRMQYHALSIVKSGSKVDLVGYKETARHPGLVGNPNVGLYPLTPQPEWLRWQMSLFIGLPLKAVWQSYDLFCTLAYTAPAAKWIIIQNPPSIPTLHVALIVAWLRGSKVMVDWHNYGYTIMAVNRSPRNPLVKLYKRYECFFGRRVPDVSVTVTEAMARHMREPPFSLKMPILTLHDRPAATFQPMTSQKERKKFLSELRETKDHADDIIAGKTRLVVSSTSWTPDEDFGILLEGLIKYAAGDPSDESSKGKATPLLVIITGKGPQKADFEKMMKNLKAGGHLPNVDITTAWLSTRDYASLLAAADLGVCLHRSSSGVDLPMKIVDMFGAGLPVAAYSAYESFDELVEEGVNGCGFETAEDLSVILRRLLSGKDTELKKLKQGAVKEGSRRWDDEWDPVIGKALGLVT</sequence>
<name>A0A084FZM6_PSEDA</name>
<keyword evidence="9 12" id="KW-1133">Transmembrane helix</keyword>
<dbReference type="Pfam" id="PF13692">
    <property type="entry name" value="Glyco_trans_1_4"/>
    <property type="match status" value="1"/>
</dbReference>
<evidence type="ECO:0000256" key="1">
    <source>
        <dbReference type="ARBA" id="ARBA00004389"/>
    </source>
</evidence>
<evidence type="ECO:0000256" key="12">
    <source>
        <dbReference type="SAM" id="Phobius"/>
    </source>
</evidence>
<comment type="subcellular location">
    <subcellularLocation>
        <location evidence="1">Endoplasmic reticulum membrane</location>
        <topology evidence="1">Single-pass membrane protein</topology>
    </subcellularLocation>
</comment>
<evidence type="ECO:0000256" key="11">
    <source>
        <dbReference type="ARBA" id="ARBA00024899"/>
    </source>
</evidence>
<evidence type="ECO:0000256" key="10">
    <source>
        <dbReference type="ARBA" id="ARBA00023136"/>
    </source>
</evidence>
<comment type="caution">
    <text evidence="13">The sequence shown here is derived from an EMBL/GenBank/DDBJ whole genome shotgun (WGS) entry which is preliminary data.</text>
</comment>
<dbReference type="GO" id="GO:0005789">
    <property type="term" value="C:endoplasmic reticulum membrane"/>
    <property type="evidence" value="ECO:0007669"/>
    <property type="project" value="UniProtKB-SubCell"/>
</dbReference>
<dbReference type="SUPFAM" id="SSF53756">
    <property type="entry name" value="UDP-Glycosyltransferase/glycogen phosphorylase"/>
    <property type="match status" value="1"/>
</dbReference>
<dbReference type="GeneID" id="27727518"/>
<dbReference type="RefSeq" id="XP_016640337.1">
    <property type="nucleotide sequence ID" value="XM_016790074.1"/>
</dbReference>
<evidence type="ECO:0000256" key="2">
    <source>
        <dbReference type="ARBA" id="ARBA00004922"/>
    </source>
</evidence>
<comment type="function">
    <text evidence="11">Participates in the formation of the lipid-linked precursor oligosaccharide for N-glycosylation. Involved in assembling the dolichol-pyrophosphate-GlcNAc(2)-Man(5) intermediate on the cytoplasmic surface of the ER.</text>
</comment>
<dbReference type="PANTHER" id="PTHR13036">
    <property type="entry name" value="BETA1,4 MANNOSYLTRANSFERASE"/>
    <property type="match status" value="1"/>
</dbReference>
<feature type="transmembrane region" description="Helical" evidence="12">
    <location>
        <begin position="6"/>
        <end position="29"/>
    </location>
</feature>
<keyword evidence="7 12" id="KW-0812">Transmembrane</keyword>
<organism evidence="13 14">
    <name type="scientific">Pseudallescheria apiosperma</name>
    <name type="common">Scedosporium apiospermum</name>
    <dbReference type="NCBI Taxonomy" id="563466"/>
    <lineage>
        <taxon>Eukaryota</taxon>
        <taxon>Fungi</taxon>
        <taxon>Dikarya</taxon>
        <taxon>Ascomycota</taxon>
        <taxon>Pezizomycotina</taxon>
        <taxon>Sordariomycetes</taxon>
        <taxon>Hypocreomycetidae</taxon>
        <taxon>Microascales</taxon>
        <taxon>Microascaceae</taxon>
        <taxon>Scedosporium</taxon>
    </lineage>
</organism>
<dbReference type="EC" id="2.4.1.142" evidence="3"/>
<evidence type="ECO:0000313" key="13">
    <source>
        <dbReference type="EMBL" id="KEZ40538.1"/>
    </source>
</evidence>
<dbReference type="GO" id="GO:0004578">
    <property type="term" value="F:chitobiosyldiphosphodolichol beta-mannosyltransferase activity"/>
    <property type="evidence" value="ECO:0007669"/>
    <property type="project" value="UniProtKB-EC"/>
</dbReference>
<evidence type="ECO:0000256" key="4">
    <source>
        <dbReference type="ARBA" id="ARBA00015841"/>
    </source>
</evidence>
<accession>A0A084FZM6</accession>
<proteinExistence type="predicted"/>